<keyword evidence="3" id="KW-1185">Reference proteome</keyword>
<name>A0A923ECD2_CLOTT</name>
<dbReference type="InterPro" id="IPR001763">
    <property type="entry name" value="Rhodanese-like_dom"/>
</dbReference>
<dbReference type="PANTHER" id="PTHR44086:SF10">
    <property type="entry name" value="THIOSULFATE SULFURTRANSFERASE_RHODANESE-LIKE DOMAIN-CONTAINING PROTEIN 3"/>
    <property type="match status" value="1"/>
</dbReference>
<gene>
    <name evidence="2" type="ORF">HGG79_16315</name>
</gene>
<organism evidence="2 3">
    <name type="scientific">Clostridium tetanomorphum</name>
    <dbReference type="NCBI Taxonomy" id="1553"/>
    <lineage>
        <taxon>Bacteria</taxon>
        <taxon>Bacillati</taxon>
        <taxon>Bacillota</taxon>
        <taxon>Clostridia</taxon>
        <taxon>Eubacteriales</taxon>
        <taxon>Clostridiaceae</taxon>
        <taxon>Clostridium</taxon>
    </lineage>
</organism>
<evidence type="ECO:0000313" key="3">
    <source>
        <dbReference type="Proteomes" id="UP000563151"/>
    </source>
</evidence>
<dbReference type="PROSITE" id="PS50206">
    <property type="entry name" value="RHODANESE_3"/>
    <property type="match status" value="1"/>
</dbReference>
<proteinExistence type="predicted"/>
<reference evidence="2 3" key="1">
    <citation type="submission" date="2020-04" db="EMBL/GenBank/DDBJ databases">
        <title>Genomic insights into acetone-butanol-ethanol (ABE) fermentation by sequencing solventogenic clostridia strains.</title>
        <authorList>
            <person name="Brown S."/>
        </authorList>
    </citation>
    <scope>NUCLEOTIDE SEQUENCE [LARGE SCALE GENOMIC DNA]</scope>
    <source>
        <strain evidence="2 3">DJ011</strain>
    </source>
</reference>
<feature type="domain" description="Rhodanese" evidence="1">
    <location>
        <begin position="50"/>
        <end position="137"/>
    </location>
</feature>
<protein>
    <submittedName>
        <fullName evidence="2">Rhodanese-like domain-containing protein</fullName>
    </submittedName>
</protein>
<evidence type="ECO:0000259" key="1">
    <source>
        <dbReference type="PROSITE" id="PS50206"/>
    </source>
</evidence>
<comment type="caution">
    <text evidence="2">The sequence shown here is derived from an EMBL/GenBank/DDBJ whole genome shotgun (WGS) entry which is preliminary data.</text>
</comment>
<accession>A0A923ECD2</accession>
<dbReference type="CDD" id="cd00158">
    <property type="entry name" value="RHOD"/>
    <property type="match status" value="1"/>
</dbReference>
<dbReference type="AlphaFoldDB" id="A0A923ECD2"/>
<evidence type="ECO:0000313" key="2">
    <source>
        <dbReference type="EMBL" id="MBC2399322.1"/>
    </source>
</evidence>
<sequence>MENFIKFLSCFLLVFTLTACSKNQGIKTRLDNSNVETKVSIEQAKKIVDENKDLVIFDIRTKEEYDSGHIKSAILIPYDQINENIDFIKKYKDKEVLVYCKTGRRSSIAIKALIDNNYSKIYHMNEGISRWKYDLAK</sequence>
<dbReference type="GO" id="GO:0004792">
    <property type="term" value="F:thiosulfate-cyanide sulfurtransferase activity"/>
    <property type="evidence" value="ECO:0007669"/>
    <property type="project" value="TreeGrafter"/>
</dbReference>
<dbReference type="InterPro" id="IPR036873">
    <property type="entry name" value="Rhodanese-like_dom_sf"/>
</dbReference>
<dbReference type="PANTHER" id="PTHR44086">
    <property type="entry name" value="THIOSULFATE SULFURTRANSFERASE RDL2, MITOCHONDRIAL-RELATED"/>
    <property type="match status" value="1"/>
</dbReference>
<dbReference type="Pfam" id="PF00581">
    <property type="entry name" value="Rhodanese"/>
    <property type="match status" value="1"/>
</dbReference>
<dbReference type="Gene3D" id="3.40.250.10">
    <property type="entry name" value="Rhodanese-like domain"/>
    <property type="match status" value="1"/>
</dbReference>
<dbReference type="RefSeq" id="WP_173680395.1">
    <property type="nucleotide sequence ID" value="NZ_JAAZWO010000026.1"/>
</dbReference>
<dbReference type="EMBL" id="JAAZWO010000026">
    <property type="protein sequence ID" value="MBC2399322.1"/>
    <property type="molecule type" value="Genomic_DNA"/>
</dbReference>
<dbReference type="SUPFAM" id="SSF52821">
    <property type="entry name" value="Rhodanese/Cell cycle control phosphatase"/>
    <property type="match status" value="1"/>
</dbReference>
<dbReference type="PROSITE" id="PS51257">
    <property type="entry name" value="PROKAR_LIPOPROTEIN"/>
    <property type="match status" value="1"/>
</dbReference>
<dbReference type="Proteomes" id="UP000563151">
    <property type="component" value="Unassembled WGS sequence"/>
</dbReference>
<dbReference type="SMART" id="SM00450">
    <property type="entry name" value="RHOD"/>
    <property type="match status" value="1"/>
</dbReference>